<dbReference type="InParanoid" id="Q5BET0"/>
<accession>Q5BET0</accession>
<evidence type="ECO:0000313" key="3">
    <source>
        <dbReference type="Proteomes" id="UP000000560"/>
    </source>
</evidence>
<gene>
    <name evidence="2" type="ORF">ANIA_00950</name>
</gene>
<feature type="compositionally biased region" description="Polar residues" evidence="1">
    <location>
        <begin position="1"/>
        <end position="27"/>
    </location>
</feature>
<dbReference type="VEuPathDB" id="FungiDB:AN0950"/>
<name>Q5BET0_EMENI</name>
<dbReference type="KEGG" id="ani:ANIA_00950"/>
<sequence>MNRNPNLNTGRTGNSSFTDQFNANVDYTRSKMGQGQDDTTGMGQSETQTYGQNLAQAQADAQNEAQAGTAPASRGPAVGTGSSGANVGDDFSKGPSELETSIDSTNAGVDHRRTSYSFTAATLAHPNDRAGPDE</sequence>
<dbReference type="OrthoDB" id="4487955at2759"/>
<dbReference type="GeneID" id="2876724"/>
<dbReference type="AlphaFoldDB" id="Q5BET0"/>
<dbReference type="HOGENOM" id="CLU_1896182_0_0_1"/>
<feature type="region of interest" description="Disordered" evidence="1">
    <location>
        <begin position="1"/>
        <end position="110"/>
    </location>
</feature>
<keyword evidence="3" id="KW-1185">Reference proteome</keyword>
<feature type="compositionally biased region" description="Low complexity" evidence="1">
    <location>
        <begin position="32"/>
        <end position="44"/>
    </location>
</feature>
<evidence type="ECO:0000256" key="1">
    <source>
        <dbReference type="SAM" id="MobiDB-lite"/>
    </source>
</evidence>
<dbReference type="Proteomes" id="UP000000560">
    <property type="component" value="Chromosome VIII"/>
</dbReference>
<dbReference type="RefSeq" id="XP_658554.1">
    <property type="nucleotide sequence ID" value="XM_653462.2"/>
</dbReference>
<feature type="compositionally biased region" description="Low complexity" evidence="1">
    <location>
        <begin position="52"/>
        <end position="67"/>
    </location>
</feature>
<reference evidence="3" key="2">
    <citation type="journal article" date="2009" name="Fungal Genet. Biol.">
        <title>The 2008 update of the Aspergillus nidulans genome annotation: a community effort.</title>
        <authorList>
            <person name="Wortman J.R."/>
            <person name="Gilsenan J.M."/>
            <person name="Joardar V."/>
            <person name="Deegan J."/>
            <person name="Clutterbuck J."/>
            <person name="Andersen M.R."/>
            <person name="Archer D."/>
            <person name="Bencina M."/>
            <person name="Braus G."/>
            <person name="Coutinho P."/>
            <person name="von Dohren H."/>
            <person name="Doonan J."/>
            <person name="Driessen A.J."/>
            <person name="Durek P."/>
            <person name="Espeso E."/>
            <person name="Fekete E."/>
            <person name="Flipphi M."/>
            <person name="Estrada C.G."/>
            <person name="Geysens S."/>
            <person name="Goldman G."/>
            <person name="de Groot P.W."/>
            <person name="Hansen K."/>
            <person name="Harris S.D."/>
            <person name="Heinekamp T."/>
            <person name="Helmstaedt K."/>
            <person name="Henrissat B."/>
            <person name="Hofmann G."/>
            <person name="Homan T."/>
            <person name="Horio T."/>
            <person name="Horiuchi H."/>
            <person name="James S."/>
            <person name="Jones M."/>
            <person name="Karaffa L."/>
            <person name="Karanyi Z."/>
            <person name="Kato M."/>
            <person name="Keller N."/>
            <person name="Kelly D.E."/>
            <person name="Kiel J.A."/>
            <person name="Kim J.M."/>
            <person name="van der Klei I.J."/>
            <person name="Klis F.M."/>
            <person name="Kovalchuk A."/>
            <person name="Krasevec N."/>
            <person name="Kubicek C.P."/>
            <person name="Liu B."/>
            <person name="Maccabe A."/>
            <person name="Meyer V."/>
            <person name="Mirabito P."/>
            <person name="Miskei M."/>
            <person name="Mos M."/>
            <person name="Mullins J."/>
            <person name="Nelson D.R."/>
            <person name="Nielsen J."/>
            <person name="Oakley B.R."/>
            <person name="Osmani S.A."/>
            <person name="Pakula T."/>
            <person name="Paszewski A."/>
            <person name="Paulsen I."/>
            <person name="Pilsyk S."/>
            <person name="Pocsi I."/>
            <person name="Punt P.J."/>
            <person name="Ram A.F."/>
            <person name="Ren Q."/>
            <person name="Robellet X."/>
            <person name="Robson G."/>
            <person name="Seiboth B."/>
            <person name="van Solingen P."/>
            <person name="Specht T."/>
            <person name="Sun J."/>
            <person name="Taheri-Talesh N."/>
            <person name="Takeshita N."/>
            <person name="Ussery D."/>
            <person name="vanKuyk P.A."/>
            <person name="Visser H."/>
            <person name="van de Vondervoort P.J."/>
            <person name="de Vries R.P."/>
            <person name="Walton J."/>
            <person name="Xiang X."/>
            <person name="Xiong Y."/>
            <person name="Zeng A.P."/>
            <person name="Brandt B.W."/>
            <person name="Cornell M.J."/>
            <person name="van den Hondel C.A."/>
            <person name="Visser J."/>
            <person name="Oliver S.G."/>
            <person name="Turner G."/>
        </authorList>
    </citation>
    <scope>GENOME REANNOTATION</scope>
    <source>
        <strain evidence="3">FGSC A4 / ATCC 38163 / CBS 112.46 / NRRL 194 / M139</strain>
    </source>
</reference>
<reference evidence="3" key="1">
    <citation type="journal article" date="2005" name="Nature">
        <title>Sequencing of Aspergillus nidulans and comparative analysis with A. fumigatus and A. oryzae.</title>
        <authorList>
            <person name="Galagan J.E."/>
            <person name="Calvo S.E."/>
            <person name="Cuomo C."/>
            <person name="Ma L.J."/>
            <person name="Wortman J.R."/>
            <person name="Batzoglou S."/>
            <person name="Lee S.I."/>
            <person name="Basturkmen M."/>
            <person name="Spevak C.C."/>
            <person name="Clutterbuck J."/>
            <person name="Kapitonov V."/>
            <person name="Jurka J."/>
            <person name="Scazzocchio C."/>
            <person name="Farman M."/>
            <person name="Butler J."/>
            <person name="Purcell S."/>
            <person name="Harris S."/>
            <person name="Braus G.H."/>
            <person name="Draht O."/>
            <person name="Busch S."/>
            <person name="D'Enfert C."/>
            <person name="Bouchier C."/>
            <person name="Goldman G.H."/>
            <person name="Bell-Pedersen D."/>
            <person name="Griffiths-Jones S."/>
            <person name="Doonan J.H."/>
            <person name="Yu J."/>
            <person name="Vienken K."/>
            <person name="Pain A."/>
            <person name="Freitag M."/>
            <person name="Selker E.U."/>
            <person name="Archer D.B."/>
            <person name="Penalva M.A."/>
            <person name="Oakley B.R."/>
            <person name="Momany M."/>
            <person name="Tanaka T."/>
            <person name="Kumagai T."/>
            <person name="Asai K."/>
            <person name="Machida M."/>
            <person name="Nierman W.C."/>
            <person name="Denning D.W."/>
            <person name="Caddick M."/>
            <person name="Hynes M."/>
            <person name="Paoletti M."/>
            <person name="Fischer R."/>
            <person name="Miller B."/>
            <person name="Dyer P."/>
            <person name="Sachs M.S."/>
            <person name="Osmani S.A."/>
            <person name="Birren B.W."/>
        </authorList>
    </citation>
    <scope>NUCLEOTIDE SEQUENCE [LARGE SCALE GENOMIC DNA]</scope>
    <source>
        <strain evidence="3">FGSC A4 / ATCC 38163 / CBS 112.46 / NRRL 194 / M139</strain>
    </source>
</reference>
<accession>C8VUG9</accession>
<organism evidence="2 3">
    <name type="scientific">Emericella nidulans (strain FGSC A4 / ATCC 38163 / CBS 112.46 / NRRL 194 / M139)</name>
    <name type="common">Aspergillus nidulans</name>
    <dbReference type="NCBI Taxonomy" id="227321"/>
    <lineage>
        <taxon>Eukaryota</taxon>
        <taxon>Fungi</taxon>
        <taxon>Dikarya</taxon>
        <taxon>Ascomycota</taxon>
        <taxon>Pezizomycotina</taxon>
        <taxon>Eurotiomycetes</taxon>
        <taxon>Eurotiomycetidae</taxon>
        <taxon>Eurotiales</taxon>
        <taxon>Aspergillaceae</taxon>
        <taxon>Aspergillus</taxon>
        <taxon>Aspergillus subgen. Nidulantes</taxon>
    </lineage>
</organism>
<feature type="compositionally biased region" description="Polar residues" evidence="1">
    <location>
        <begin position="98"/>
        <end position="107"/>
    </location>
</feature>
<evidence type="ECO:0000313" key="2">
    <source>
        <dbReference type="EMBL" id="CBF88461.1"/>
    </source>
</evidence>
<protein>
    <submittedName>
        <fullName evidence="2">Uncharacterized protein</fullName>
    </submittedName>
</protein>
<proteinExistence type="predicted"/>
<dbReference type="EMBL" id="BN001308">
    <property type="protein sequence ID" value="CBF88461.1"/>
    <property type="molecule type" value="Genomic_DNA"/>
</dbReference>